<feature type="compositionally biased region" description="Basic and acidic residues" evidence="4">
    <location>
        <begin position="375"/>
        <end position="404"/>
    </location>
</feature>
<keyword evidence="2" id="KW-0547">Nucleotide-binding</keyword>
<keyword evidence="3" id="KW-0342">GTP-binding</keyword>
<dbReference type="FunFam" id="3.40.50.300:FF:000840">
    <property type="entry name" value="Immune-associated nucleotide-binding protein 9"/>
    <property type="match status" value="1"/>
</dbReference>
<dbReference type="InterPro" id="IPR006703">
    <property type="entry name" value="G_AIG1"/>
</dbReference>
<dbReference type="PANTHER" id="PTHR10903">
    <property type="entry name" value="GTPASE, IMAP FAMILY MEMBER-RELATED"/>
    <property type="match status" value="1"/>
</dbReference>
<dbReference type="Pfam" id="PF04548">
    <property type="entry name" value="AIG1"/>
    <property type="match status" value="1"/>
</dbReference>
<evidence type="ECO:0000313" key="6">
    <source>
        <dbReference type="EnsemblMetazoa" id="BGLB008947-PD"/>
    </source>
</evidence>
<dbReference type="GO" id="GO:0005525">
    <property type="term" value="F:GTP binding"/>
    <property type="evidence" value="ECO:0007669"/>
    <property type="project" value="UniProtKB-KW"/>
</dbReference>
<evidence type="ECO:0000313" key="7">
    <source>
        <dbReference type="Proteomes" id="UP000076420"/>
    </source>
</evidence>
<organism evidence="6 7">
    <name type="scientific">Biomphalaria glabrata</name>
    <name type="common">Bloodfluke planorb</name>
    <name type="synonym">Freshwater snail</name>
    <dbReference type="NCBI Taxonomy" id="6526"/>
    <lineage>
        <taxon>Eukaryota</taxon>
        <taxon>Metazoa</taxon>
        <taxon>Spiralia</taxon>
        <taxon>Lophotrochozoa</taxon>
        <taxon>Mollusca</taxon>
        <taxon>Gastropoda</taxon>
        <taxon>Heterobranchia</taxon>
        <taxon>Euthyneura</taxon>
        <taxon>Panpulmonata</taxon>
        <taxon>Hygrophila</taxon>
        <taxon>Lymnaeoidea</taxon>
        <taxon>Planorbidae</taxon>
        <taxon>Biomphalaria</taxon>
    </lineage>
</organism>
<evidence type="ECO:0000256" key="1">
    <source>
        <dbReference type="ARBA" id="ARBA00008535"/>
    </source>
</evidence>
<dbReference type="EnsemblMetazoa" id="BGLB008947-RD">
    <property type="protein sequence ID" value="BGLB008947-PD"/>
    <property type="gene ID" value="BGLB008947"/>
</dbReference>
<evidence type="ECO:0000256" key="2">
    <source>
        <dbReference type="ARBA" id="ARBA00022741"/>
    </source>
</evidence>
<dbReference type="VEuPathDB" id="VectorBase:BGLAX_046759"/>
<reference evidence="6" key="1">
    <citation type="submission" date="2020-05" db="UniProtKB">
        <authorList>
            <consortium name="EnsemblMetazoa"/>
        </authorList>
    </citation>
    <scope>IDENTIFICATION</scope>
    <source>
        <strain evidence="6">BB02</strain>
    </source>
</reference>
<dbReference type="EnsemblMetazoa" id="BGLB008947-RC">
    <property type="protein sequence ID" value="BGLB008947-PC"/>
    <property type="gene ID" value="BGLB008947"/>
</dbReference>
<evidence type="ECO:0000256" key="4">
    <source>
        <dbReference type="SAM" id="MobiDB-lite"/>
    </source>
</evidence>
<evidence type="ECO:0000259" key="5">
    <source>
        <dbReference type="PROSITE" id="PS51720"/>
    </source>
</evidence>
<dbReference type="EnsemblMetazoa" id="BGLB008947-RB">
    <property type="protein sequence ID" value="BGLB008947-PB"/>
    <property type="gene ID" value="BGLB008947"/>
</dbReference>
<dbReference type="AlphaFoldDB" id="A0A2C9JW49"/>
<dbReference type="OrthoDB" id="431287at2759"/>
<evidence type="ECO:0000256" key="3">
    <source>
        <dbReference type="ARBA" id="ARBA00023134"/>
    </source>
</evidence>
<dbReference type="PROSITE" id="PS51720">
    <property type="entry name" value="G_AIG1"/>
    <property type="match status" value="1"/>
</dbReference>
<dbReference type="PANTHER" id="PTHR10903:SF184">
    <property type="entry name" value="GTP-BINDING PROTEIN A"/>
    <property type="match status" value="1"/>
</dbReference>
<dbReference type="Proteomes" id="UP000076420">
    <property type="component" value="Unassembled WGS sequence"/>
</dbReference>
<accession>A0A2C9JW49</accession>
<dbReference type="KEGG" id="bgt:106070425"/>
<comment type="similarity">
    <text evidence="1">Belongs to the TRAFAC class TrmE-Era-EngA-EngB-Septin-like GTPase superfamily. AIG1/Toc34/Toc159-like paraseptin GTPase family. IAN subfamily.</text>
</comment>
<protein>
    <recommendedName>
        <fullName evidence="5">AIG1-type G domain-containing protein</fullName>
    </recommendedName>
</protein>
<dbReference type="VEuPathDB" id="VectorBase:BGLB008947"/>
<dbReference type="SUPFAM" id="SSF52540">
    <property type="entry name" value="P-loop containing nucleoside triphosphate hydrolases"/>
    <property type="match status" value="1"/>
</dbReference>
<dbReference type="InterPro" id="IPR045058">
    <property type="entry name" value="GIMA/IAN/Toc"/>
</dbReference>
<proteinExistence type="inferred from homology"/>
<name>A0A2C9JW49_BIOGL</name>
<dbReference type="STRING" id="6526.A0A2C9JW49"/>
<dbReference type="Gene3D" id="3.40.50.300">
    <property type="entry name" value="P-loop containing nucleotide triphosphate hydrolases"/>
    <property type="match status" value="1"/>
</dbReference>
<sequence length="437" mass="50169">MEHCTQINLLLIGKSGNGKSATGNSILRRKCFRTSGSALSVTNKVDAEVGKFDGVKLKVVDAPGVCDNSLESKEGAELVVNCLQQAIYLCPDGYNAFALVVKFGNRFTGEELATLSFLKQVFGENFVRDHCILILSGGDIFEYEVKSEGVRLKDWCSRQTGKFKQLLDECGNRIVLFDNFTKDSYVKRKQILKLLKEIAQLGSRGERYTDMNFRNARHSREKLKQENKFASVKEESFIETSYLLDKLEKVQSSDDHKMKISPLEKILQKDSQLLKALKETDGDTGTMEELIQRLKSIGAIANDEKSKSIKLAAEEEKVRRQKEELQAEKLKLEQQRKEMERLTDIERQKAIIEEEKHRLEIDKLRKLQEEREARLRKEEHEAKEAQARKLEQEEERHRENRESDMLTNAADFASSFVPYAKPLFSVGKGIYNWWCGK</sequence>
<feature type="domain" description="AIG1-type G" evidence="5">
    <location>
        <begin position="4"/>
        <end position="217"/>
    </location>
</feature>
<feature type="region of interest" description="Disordered" evidence="4">
    <location>
        <begin position="375"/>
        <end position="406"/>
    </location>
</feature>
<dbReference type="InterPro" id="IPR027417">
    <property type="entry name" value="P-loop_NTPase"/>
</dbReference>
<gene>
    <name evidence="6" type="primary">106070425</name>
</gene>